<organism evidence="1 2">
    <name type="scientific">Nocardiopsis sinuspersici</name>
    <dbReference type="NCBI Taxonomy" id="501010"/>
    <lineage>
        <taxon>Bacteria</taxon>
        <taxon>Bacillati</taxon>
        <taxon>Actinomycetota</taxon>
        <taxon>Actinomycetes</taxon>
        <taxon>Streptosporangiales</taxon>
        <taxon>Nocardiopsidaceae</taxon>
        <taxon>Nocardiopsis</taxon>
    </lineage>
</organism>
<evidence type="ECO:0000313" key="2">
    <source>
        <dbReference type="Proteomes" id="UP000584931"/>
    </source>
</evidence>
<dbReference type="InterPro" id="IPR023214">
    <property type="entry name" value="HAD_sf"/>
</dbReference>
<sequence>MHARIEKFLTAAELASLAQTAPRPGAVSVLEQCRATVRRVAVVTNDSTEVVTAFRHAIACSIWCRGCTAATRTTTL</sequence>
<accession>A0A7Y9X8X3</accession>
<dbReference type="SUPFAM" id="SSF56784">
    <property type="entry name" value="HAD-like"/>
    <property type="match status" value="1"/>
</dbReference>
<evidence type="ECO:0000313" key="1">
    <source>
        <dbReference type="EMBL" id="NYH51386.1"/>
    </source>
</evidence>
<protein>
    <submittedName>
        <fullName evidence="1">Beta-phosphoglucomutase-like phosphatase (HAD superfamily)</fullName>
    </submittedName>
</protein>
<dbReference type="InterPro" id="IPR036412">
    <property type="entry name" value="HAD-like_sf"/>
</dbReference>
<name>A0A7Y9X8X3_9ACTN</name>
<comment type="caution">
    <text evidence="1">The sequence shown here is derived from an EMBL/GenBank/DDBJ whole genome shotgun (WGS) entry which is preliminary data.</text>
</comment>
<dbReference type="Proteomes" id="UP000584931">
    <property type="component" value="Unassembled WGS sequence"/>
</dbReference>
<reference evidence="1 2" key="1">
    <citation type="submission" date="2020-07" db="EMBL/GenBank/DDBJ databases">
        <title>Sequencing the genomes of 1000 actinobacteria strains.</title>
        <authorList>
            <person name="Klenk H.-P."/>
        </authorList>
    </citation>
    <scope>NUCLEOTIDE SEQUENCE [LARGE SCALE GENOMIC DNA]</scope>
    <source>
        <strain evidence="1 2">DSM 45278</strain>
    </source>
</reference>
<dbReference type="EMBL" id="JACCHL010000001">
    <property type="protein sequence ID" value="NYH51386.1"/>
    <property type="molecule type" value="Genomic_DNA"/>
</dbReference>
<dbReference type="Gene3D" id="3.40.50.1000">
    <property type="entry name" value="HAD superfamily/HAD-like"/>
    <property type="match status" value="1"/>
</dbReference>
<gene>
    <name evidence="1" type="ORF">HNR06_000975</name>
</gene>
<proteinExistence type="predicted"/>
<dbReference type="AlphaFoldDB" id="A0A7Y9X8X3"/>